<accession>A0A6A0A1X7</accession>
<dbReference type="EMBL" id="BLLF01002782">
    <property type="protein sequence ID" value="GFH25328.1"/>
    <property type="molecule type" value="Genomic_DNA"/>
</dbReference>
<protein>
    <submittedName>
        <fullName evidence="1">TGT domain-containing protein</fullName>
    </submittedName>
</protein>
<dbReference type="Proteomes" id="UP000485058">
    <property type="component" value="Unassembled WGS sequence"/>
</dbReference>
<organism evidence="1 2">
    <name type="scientific">Haematococcus lacustris</name>
    <name type="common">Green alga</name>
    <name type="synonym">Haematococcus pluvialis</name>
    <dbReference type="NCBI Taxonomy" id="44745"/>
    <lineage>
        <taxon>Eukaryota</taxon>
        <taxon>Viridiplantae</taxon>
        <taxon>Chlorophyta</taxon>
        <taxon>core chlorophytes</taxon>
        <taxon>Chlorophyceae</taxon>
        <taxon>CS clade</taxon>
        <taxon>Chlamydomonadales</taxon>
        <taxon>Haematococcaceae</taxon>
        <taxon>Haematococcus</taxon>
    </lineage>
</organism>
<reference evidence="1 2" key="1">
    <citation type="submission" date="2020-02" db="EMBL/GenBank/DDBJ databases">
        <title>Draft genome sequence of Haematococcus lacustris strain NIES-144.</title>
        <authorList>
            <person name="Morimoto D."/>
            <person name="Nakagawa S."/>
            <person name="Yoshida T."/>
            <person name="Sawayama S."/>
        </authorList>
    </citation>
    <scope>NUCLEOTIDE SEQUENCE [LARGE SCALE GENOMIC DNA]</scope>
    <source>
        <strain evidence="1 2">NIES-144</strain>
    </source>
</reference>
<keyword evidence="2" id="KW-1185">Reference proteome</keyword>
<evidence type="ECO:0000313" key="1">
    <source>
        <dbReference type="EMBL" id="GFH25328.1"/>
    </source>
</evidence>
<sequence>MEEALTQGAHAYLAVANTMPILASNRDPTMYEYGAKPSTDAGAYATIHCGGVLVRVAGGPGQAEDQ</sequence>
<proteinExistence type="predicted"/>
<name>A0A6A0A1X7_HAELA</name>
<comment type="caution">
    <text evidence="1">The sequence shown here is derived from an EMBL/GenBank/DDBJ whole genome shotgun (WGS) entry which is preliminary data.</text>
</comment>
<feature type="non-terminal residue" evidence="1">
    <location>
        <position position="1"/>
    </location>
</feature>
<evidence type="ECO:0000313" key="2">
    <source>
        <dbReference type="Proteomes" id="UP000485058"/>
    </source>
</evidence>
<feature type="non-terminal residue" evidence="1">
    <location>
        <position position="66"/>
    </location>
</feature>
<dbReference type="AlphaFoldDB" id="A0A6A0A1X7"/>
<gene>
    <name evidence="1" type="ORF">HaLaN_23270</name>
</gene>